<evidence type="ECO:0000313" key="9">
    <source>
        <dbReference type="EMBL" id="KAL3694329.1"/>
    </source>
</evidence>
<organism evidence="9 10">
    <name type="scientific">Riccia sorocarpa</name>
    <dbReference type="NCBI Taxonomy" id="122646"/>
    <lineage>
        <taxon>Eukaryota</taxon>
        <taxon>Viridiplantae</taxon>
        <taxon>Streptophyta</taxon>
        <taxon>Embryophyta</taxon>
        <taxon>Marchantiophyta</taxon>
        <taxon>Marchantiopsida</taxon>
        <taxon>Marchantiidae</taxon>
        <taxon>Marchantiales</taxon>
        <taxon>Ricciaceae</taxon>
        <taxon>Riccia</taxon>
    </lineage>
</organism>
<feature type="transmembrane region" description="Helical" evidence="8">
    <location>
        <begin position="53"/>
        <end position="75"/>
    </location>
</feature>
<feature type="transmembrane region" description="Helical" evidence="8">
    <location>
        <begin position="149"/>
        <end position="167"/>
    </location>
</feature>
<evidence type="ECO:0000256" key="1">
    <source>
        <dbReference type="ARBA" id="ARBA00004141"/>
    </source>
</evidence>
<gene>
    <name evidence="9" type="ORF">R1sor_007980</name>
</gene>
<comment type="subcellular location">
    <subcellularLocation>
        <location evidence="1">Membrane</location>
        <topology evidence="1">Multi-pass membrane protein</topology>
    </subcellularLocation>
</comment>
<comment type="caution">
    <text evidence="9">The sequence shown here is derived from an EMBL/GenBank/DDBJ whole genome shotgun (WGS) entry which is preliminary data.</text>
</comment>
<feature type="transmembrane region" description="Helical" evidence="8">
    <location>
        <begin position="6"/>
        <end position="32"/>
    </location>
</feature>
<dbReference type="InterPro" id="IPR031155">
    <property type="entry name" value="DUR"/>
</dbReference>
<reference evidence="9 10" key="1">
    <citation type="submission" date="2024-09" db="EMBL/GenBank/DDBJ databases">
        <title>Chromosome-scale assembly of Riccia sorocarpa.</title>
        <authorList>
            <person name="Paukszto L."/>
        </authorList>
    </citation>
    <scope>NUCLEOTIDE SEQUENCE [LARGE SCALE GENOMIC DNA]</scope>
    <source>
        <strain evidence="9">LP-2024</strain>
        <tissue evidence="9">Aerial parts of the thallus</tissue>
    </source>
</reference>
<dbReference type="AlphaFoldDB" id="A0ABD3HUC9"/>
<keyword evidence="5 8" id="KW-1133">Transmembrane helix</keyword>
<dbReference type="Pfam" id="PF00474">
    <property type="entry name" value="SSF"/>
    <property type="match status" value="1"/>
</dbReference>
<accession>A0ABD3HUC9</accession>
<keyword evidence="10" id="KW-1185">Reference proteome</keyword>
<protein>
    <submittedName>
        <fullName evidence="9">Uncharacterized protein</fullName>
    </submittedName>
</protein>
<dbReference type="InterPro" id="IPR038377">
    <property type="entry name" value="Na/Glc_symporter_sf"/>
</dbReference>
<feature type="transmembrane region" description="Helical" evidence="8">
    <location>
        <begin position="204"/>
        <end position="228"/>
    </location>
</feature>
<evidence type="ECO:0000256" key="2">
    <source>
        <dbReference type="ARBA" id="ARBA00006434"/>
    </source>
</evidence>
<dbReference type="InterPro" id="IPR001734">
    <property type="entry name" value="Na/solute_symporter"/>
</dbReference>
<evidence type="ECO:0000256" key="7">
    <source>
        <dbReference type="RuleBase" id="RU362091"/>
    </source>
</evidence>
<feature type="transmembrane region" description="Helical" evidence="8">
    <location>
        <begin position="81"/>
        <end position="103"/>
    </location>
</feature>
<dbReference type="PROSITE" id="PS50283">
    <property type="entry name" value="NA_SOLUT_SYMP_3"/>
    <property type="match status" value="1"/>
</dbReference>
<dbReference type="PANTHER" id="PTHR46154">
    <property type="match status" value="1"/>
</dbReference>
<dbReference type="GO" id="GO:0016020">
    <property type="term" value="C:membrane"/>
    <property type="evidence" value="ECO:0007669"/>
    <property type="project" value="UniProtKB-SubCell"/>
</dbReference>
<evidence type="ECO:0000256" key="5">
    <source>
        <dbReference type="ARBA" id="ARBA00022989"/>
    </source>
</evidence>
<proteinExistence type="inferred from homology"/>
<dbReference type="EMBL" id="JBJQOH010000003">
    <property type="protein sequence ID" value="KAL3694329.1"/>
    <property type="molecule type" value="Genomic_DNA"/>
</dbReference>
<dbReference type="Gene3D" id="1.20.1730.10">
    <property type="entry name" value="Sodium/glucose cotransporter"/>
    <property type="match status" value="1"/>
</dbReference>
<dbReference type="Proteomes" id="UP001633002">
    <property type="component" value="Unassembled WGS sequence"/>
</dbReference>
<dbReference type="PANTHER" id="PTHR46154:SF4">
    <property type="entry name" value="UREA ACTIVE TRANSPORTER"/>
    <property type="match status" value="1"/>
</dbReference>
<keyword evidence="3" id="KW-0813">Transport</keyword>
<evidence type="ECO:0000256" key="6">
    <source>
        <dbReference type="ARBA" id="ARBA00023136"/>
    </source>
</evidence>
<evidence type="ECO:0000256" key="4">
    <source>
        <dbReference type="ARBA" id="ARBA00022692"/>
    </source>
</evidence>
<sequence>MGKFGAILLLIMVFMAVTSPGSAELVAVFTLVTYDIYRTYINPKATGKQILKVSRLIVLISGLLMGVLAVLLNLVGVSLGWVYLAMGVFICSAVIPVAFLLLWSGATATGAIAGCIIGCLAGVTTWLSVTQNARVNLDTGRNAPMLAGNLISILTGGAVCAAISFFNPQNYTWDTTRHLTMVDLDHSKVPEEDLPAKVFSKGYLTFWAIIAIVGGTVGSLVIIVLPLYESYETILEILNGMFTDDIMLGKISELDTKLDAIIKTNPERTYLLQKKQEKAKHEHLELTETTTDVDL</sequence>
<evidence type="ECO:0000313" key="10">
    <source>
        <dbReference type="Proteomes" id="UP001633002"/>
    </source>
</evidence>
<evidence type="ECO:0000256" key="3">
    <source>
        <dbReference type="ARBA" id="ARBA00022448"/>
    </source>
</evidence>
<name>A0ABD3HUC9_9MARC</name>
<comment type="similarity">
    <text evidence="2 7">Belongs to the sodium:solute symporter (SSF) (TC 2.A.21) family.</text>
</comment>
<keyword evidence="6 8" id="KW-0472">Membrane</keyword>
<keyword evidence="4 8" id="KW-0812">Transmembrane</keyword>
<evidence type="ECO:0000256" key="8">
    <source>
        <dbReference type="SAM" id="Phobius"/>
    </source>
</evidence>
<feature type="transmembrane region" description="Helical" evidence="8">
    <location>
        <begin position="110"/>
        <end position="129"/>
    </location>
</feature>